<evidence type="ECO:0000313" key="2">
    <source>
        <dbReference type="Proteomes" id="UP000325811"/>
    </source>
</evidence>
<reference evidence="1 2" key="1">
    <citation type="submission" date="2019-08" db="EMBL/GenBank/DDBJ databases">
        <authorList>
            <person name="Herpell B J."/>
        </authorList>
    </citation>
    <scope>NUCLEOTIDE SEQUENCE [LARGE SCALE GENOMIC DNA]</scope>
    <source>
        <strain evidence="2">Msb3</strain>
    </source>
</reference>
<sequence length="107" mass="11697">MDCLHGLVELEHGKESSDSSGFLGAEPTPCGPSAHHSGVLLGVFYPPRIPSSNTVVWLHELFHSGPGTKEFARPLFQHFLKPRQHMLLAGFVVCGGLPDNLDRPERT</sequence>
<gene>
    <name evidence="1" type="ORF">PDMSB3_3519</name>
</gene>
<protein>
    <submittedName>
        <fullName evidence="1">Uncharacterized protein</fullName>
    </submittedName>
</protein>
<dbReference type="AlphaFoldDB" id="A0A5Q4ZFS9"/>
<evidence type="ECO:0000313" key="1">
    <source>
        <dbReference type="EMBL" id="VVD29975.1"/>
    </source>
</evidence>
<organism evidence="1 2">
    <name type="scientific">Paraburkholderia dioscoreae</name>
    <dbReference type="NCBI Taxonomy" id="2604047"/>
    <lineage>
        <taxon>Bacteria</taxon>
        <taxon>Pseudomonadati</taxon>
        <taxon>Pseudomonadota</taxon>
        <taxon>Betaproteobacteria</taxon>
        <taxon>Burkholderiales</taxon>
        <taxon>Burkholderiaceae</taxon>
        <taxon>Paraburkholderia</taxon>
    </lineage>
</organism>
<dbReference type="EMBL" id="LR699553">
    <property type="protein sequence ID" value="VVD29975.1"/>
    <property type="molecule type" value="Genomic_DNA"/>
</dbReference>
<keyword evidence="2" id="KW-1185">Reference proteome</keyword>
<name>A0A5Q4ZFS9_9BURK</name>
<dbReference type="KEGG" id="pdio:PDMSB3_3519"/>
<accession>A0A5Q4ZFS9</accession>
<dbReference type="Proteomes" id="UP000325811">
    <property type="component" value="Chromosome I"/>
</dbReference>
<proteinExistence type="predicted"/>